<keyword evidence="1" id="KW-1133">Transmembrane helix</keyword>
<evidence type="ECO:0000313" key="3">
    <source>
        <dbReference type="Proteomes" id="UP001497602"/>
    </source>
</evidence>
<gene>
    <name evidence="2" type="ORF">T190115A13A_170014</name>
</gene>
<keyword evidence="1" id="KW-0472">Membrane</keyword>
<proteinExistence type="predicted"/>
<comment type="caution">
    <text evidence="2">The sequence shown here is derived from an EMBL/GenBank/DDBJ whole genome shotgun (WGS) entry which is preliminary data.</text>
</comment>
<evidence type="ECO:0000256" key="1">
    <source>
        <dbReference type="SAM" id="Phobius"/>
    </source>
</evidence>
<dbReference type="Proteomes" id="UP001497602">
    <property type="component" value="Unassembled WGS sequence"/>
</dbReference>
<protein>
    <submittedName>
        <fullName evidence="2">Uncharacterized protein</fullName>
    </submittedName>
</protein>
<accession>A0ABM9PIY6</accession>
<evidence type="ECO:0000313" key="2">
    <source>
        <dbReference type="EMBL" id="CAL2105591.1"/>
    </source>
</evidence>
<reference evidence="2 3" key="1">
    <citation type="submission" date="2024-05" db="EMBL/GenBank/DDBJ databases">
        <authorList>
            <person name="Duchaud E."/>
        </authorList>
    </citation>
    <scope>NUCLEOTIDE SEQUENCE [LARGE SCALE GENOMIC DNA]</scope>
    <source>
        <strain evidence="2">Ena-SAMPLE-TAB-13-05-2024-13:56:06:370-140305</strain>
    </source>
</reference>
<sequence>MHLIFIVDFQLIFLVFLLKNDLVMVKRFLGYSLLFIGVALTITILYRIFINPNLFLKSKTLLSGELGIGWTFGIFVFHFLIGCVIYLLTKKGWFLIKQT</sequence>
<keyword evidence="1" id="KW-0812">Transmembrane</keyword>
<keyword evidence="3" id="KW-1185">Reference proteome</keyword>
<feature type="transmembrane region" description="Helical" evidence="1">
    <location>
        <begin position="68"/>
        <end position="88"/>
    </location>
</feature>
<dbReference type="EMBL" id="CAXJRC010000008">
    <property type="protein sequence ID" value="CAL2105591.1"/>
    <property type="molecule type" value="Genomic_DNA"/>
</dbReference>
<feature type="transmembrane region" description="Helical" evidence="1">
    <location>
        <begin position="28"/>
        <end position="48"/>
    </location>
</feature>
<name>A0ABM9PIY6_9FLAO</name>
<organism evidence="2 3">
    <name type="scientific">Tenacibaculum vairaonense</name>
    <dbReference type="NCBI Taxonomy" id="3137860"/>
    <lineage>
        <taxon>Bacteria</taxon>
        <taxon>Pseudomonadati</taxon>
        <taxon>Bacteroidota</taxon>
        <taxon>Flavobacteriia</taxon>
        <taxon>Flavobacteriales</taxon>
        <taxon>Flavobacteriaceae</taxon>
        <taxon>Tenacibaculum</taxon>
    </lineage>
</organism>